<evidence type="ECO:0000313" key="2">
    <source>
        <dbReference type="EMBL" id="KAF8480478.1"/>
    </source>
</evidence>
<gene>
    <name evidence="2" type="ORF">DFH94DRAFT_682174</name>
</gene>
<keyword evidence="3" id="KW-1185">Reference proteome</keyword>
<dbReference type="EMBL" id="WHVB01000008">
    <property type="protein sequence ID" value="KAF8480478.1"/>
    <property type="molecule type" value="Genomic_DNA"/>
</dbReference>
<accession>A0A9P5T974</accession>
<evidence type="ECO:0000313" key="3">
    <source>
        <dbReference type="Proteomes" id="UP000759537"/>
    </source>
</evidence>
<name>A0A9P5T974_9AGAM</name>
<protein>
    <submittedName>
        <fullName evidence="2">Uncharacterized protein</fullName>
    </submittedName>
</protein>
<organism evidence="2 3">
    <name type="scientific">Russula ochroleuca</name>
    <dbReference type="NCBI Taxonomy" id="152965"/>
    <lineage>
        <taxon>Eukaryota</taxon>
        <taxon>Fungi</taxon>
        <taxon>Dikarya</taxon>
        <taxon>Basidiomycota</taxon>
        <taxon>Agaricomycotina</taxon>
        <taxon>Agaricomycetes</taxon>
        <taxon>Russulales</taxon>
        <taxon>Russulaceae</taxon>
        <taxon>Russula</taxon>
    </lineage>
</organism>
<feature type="region of interest" description="Disordered" evidence="1">
    <location>
        <begin position="133"/>
        <end position="156"/>
    </location>
</feature>
<sequence>MFPSLLIQLDFASYALKKLGRIAIWKLEQGEDFFAIVMGIRVTDVSLLINESAEPTVMGALVTDISLLLVVSLACSAAPRKRAVCLVWDVSSGISDNCCNKEVSLSYKLCPSEMHTVSEPRVQPGPSRLTGWRYPPAGMLQGTRSEPQRRCRGWPRRNEKPAASWMLVSSPLSPAFSYTYASKGLNGSLVPAKAVCQNEGISAKAYGLETPSFWQTALAGTGDPFGP</sequence>
<dbReference type="AlphaFoldDB" id="A0A9P5T974"/>
<comment type="caution">
    <text evidence="2">The sequence shown here is derived from an EMBL/GenBank/DDBJ whole genome shotgun (WGS) entry which is preliminary data.</text>
</comment>
<reference evidence="2" key="1">
    <citation type="submission" date="2019-10" db="EMBL/GenBank/DDBJ databases">
        <authorList>
            <consortium name="DOE Joint Genome Institute"/>
            <person name="Kuo A."/>
            <person name="Miyauchi S."/>
            <person name="Kiss E."/>
            <person name="Drula E."/>
            <person name="Kohler A."/>
            <person name="Sanchez-Garcia M."/>
            <person name="Andreopoulos B."/>
            <person name="Barry K.W."/>
            <person name="Bonito G."/>
            <person name="Buee M."/>
            <person name="Carver A."/>
            <person name="Chen C."/>
            <person name="Cichocki N."/>
            <person name="Clum A."/>
            <person name="Culley D."/>
            <person name="Crous P.W."/>
            <person name="Fauchery L."/>
            <person name="Girlanda M."/>
            <person name="Hayes R."/>
            <person name="Keri Z."/>
            <person name="LaButti K."/>
            <person name="Lipzen A."/>
            <person name="Lombard V."/>
            <person name="Magnuson J."/>
            <person name="Maillard F."/>
            <person name="Morin E."/>
            <person name="Murat C."/>
            <person name="Nolan M."/>
            <person name="Ohm R."/>
            <person name="Pangilinan J."/>
            <person name="Pereira M."/>
            <person name="Perotto S."/>
            <person name="Peter M."/>
            <person name="Riley R."/>
            <person name="Sitrit Y."/>
            <person name="Stielow B."/>
            <person name="Szollosi G."/>
            <person name="Zifcakova L."/>
            <person name="Stursova M."/>
            <person name="Spatafora J.W."/>
            <person name="Tedersoo L."/>
            <person name="Vaario L.-M."/>
            <person name="Yamada A."/>
            <person name="Yan M."/>
            <person name="Wang P."/>
            <person name="Xu J."/>
            <person name="Bruns T."/>
            <person name="Baldrian P."/>
            <person name="Vilgalys R."/>
            <person name="Henrissat B."/>
            <person name="Grigoriev I.V."/>
            <person name="Hibbett D."/>
            <person name="Nagy L.G."/>
            <person name="Martin F.M."/>
        </authorList>
    </citation>
    <scope>NUCLEOTIDE SEQUENCE</scope>
    <source>
        <strain evidence="2">Prilba</strain>
    </source>
</reference>
<dbReference type="Proteomes" id="UP000759537">
    <property type="component" value="Unassembled WGS sequence"/>
</dbReference>
<evidence type="ECO:0000256" key="1">
    <source>
        <dbReference type="SAM" id="MobiDB-lite"/>
    </source>
</evidence>
<proteinExistence type="predicted"/>
<reference evidence="2" key="2">
    <citation type="journal article" date="2020" name="Nat. Commun.">
        <title>Large-scale genome sequencing of mycorrhizal fungi provides insights into the early evolution of symbiotic traits.</title>
        <authorList>
            <person name="Miyauchi S."/>
            <person name="Kiss E."/>
            <person name="Kuo A."/>
            <person name="Drula E."/>
            <person name="Kohler A."/>
            <person name="Sanchez-Garcia M."/>
            <person name="Morin E."/>
            <person name="Andreopoulos B."/>
            <person name="Barry K.W."/>
            <person name="Bonito G."/>
            <person name="Buee M."/>
            <person name="Carver A."/>
            <person name="Chen C."/>
            <person name="Cichocki N."/>
            <person name="Clum A."/>
            <person name="Culley D."/>
            <person name="Crous P.W."/>
            <person name="Fauchery L."/>
            <person name="Girlanda M."/>
            <person name="Hayes R.D."/>
            <person name="Keri Z."/>
            <person name="LaButti K."/>
            <person name="Lipzen A."/>
            <person name="Lombard V."/>
            <person name="Magnuson J."/>
            <person name="Maillard F."/>
            <person name="Murat C."/>
            <person name="Nolan M."/>
            <person name="Ohm R.A."/>
            <person name="Pangilinan J."/>
            <person name="Pereira M.F."/>
            <person name="Perotto S."/>
            <person name="Peter M."/>
            <person name="Pfister S."/>
            <person name="Riley R."/>
            <person name="Sitrit Y."/>
            <person name="Stielow J.B."/>
            <person name="Szollosi G."/>
            <person name="Zifcakova L."/>
            <person name="Stursova M."/>
            <person name="Spatafora J.W."/>
            <person name="Tedersoo L."/>
            <person name="Vaario L.M."/>
            <person name="Yamada A."/>
            <person name="Yan M."/>
            <person name="Wang P."/>
            <person name="Xu J."/>
            <person name="Bruns T."/>
            <person name="Baldrian P."/>
            <person name="Vilgalys R."/>
            <person name="Dunand C."/>
            <person name="Henrissat B."/>
            <person name="Grigoriev I.V."/>
            <person name="Hibbett D."/>
            <person name="Nagy L.G."/>
            <person name="Martin F.M."/>
        </authorList>
    </citation>
    <scope>NUCLEOTIDE SEQUENCE</scope>
    <source>
        <strain evidence="2">Prilba</strain>
    </source>
</reference>